<dbReference type="SUPFAM" id="SSF63380">
    <property type="entry name" value="Riboflavin synthase domain-like"/>
    <property type="match status" value="1"/>
</dbReference>
<evidence type="ECO:0000259" key="8">
    <source>
        <dbReference type="PROSITE" id="PS51085"/>
    </source>
</evidence>
<protein>
    <submittedName>
        <fullName evidence="10">PDR/VanB family oxidoreductase</fullName>
    </submittedName>
</protein>
<dbReference type="Gene3D" id="3.40.50.80">
    <property type="entry name" value="Nucleotide-binding domain of ferredoxin-NADP reductase (FNR) module"/>
    <property type="match status" value="1"/>
</dbReference>
<dbReference type="InterPro" id="IPR039261">
    <property type="entry name" value="FNR_nucleotide-bd"/>
</dbReference>
<dbReference type="Pfam" id="PF00175">
    <property type="entry name" value="NAD_binding_1"/>
    <property type="match status" value="1"/>
</dbReference>
<evidence type="ECO:0000256" key="2">
    <source>
        <dbReference type="ARBA" id="ARBA00022630"/>
    </source>
</evidence>
<keyword evidence="7" id="KW-0411">Iron-sulfur</keyword>
<dbReference type="SUPFAM" id="SSF52343">
    <property type="entry name" value="Ferredoxin reductase-like, C-terminal NADP-linked domain"/>
    <property type="match status" value="1"/>
</dbReference>
<gene>
    <name evidence="10" type="ORF">ACFYXQ_39215</name>
</gene>
<keyword evidence="4" id="KW-0479">Metal-binding</keyword>
<keyword evidence="11" id="KW-1185">Reference proteome</keyword>
<evidence type="ECO:0000256" key="1">
    <source>
        <dbReference type="ARBA" id="ARBA00001974"/>
    </source>
</evidence>
<dbReference type="InterPro" id="IPR006058">
    <property type="entry name" value="2Fe2S_fd_BS"/>
</dbReference>
<dbReference type="InterPro" id="IPR001433">
    <property type="entry name" value="OxRdtase_FAD/NAD-bd"/>
</dbReference>
<dbReference type="Proteomes" id="UP001601992">
    <property type="component" value="Unassembled WGS sequence"/>
</dbReference>
<dbReference type="Gene3D" id="3.10.20.30">
    <property type="match status" value="1"/>
</dbReference>
<feature type="domain" description="FAD-binding FR-type" evidence="9">
    <location>
        <begin position="19"/>
        <end position="121"/>
    </location>
</feature>
<evidence type="ECO:0000256" key="6">
    <source>
        <dbReference type="ARBA" id="ARBA00023004"/>
    </source>
</evidence>
<evidence type="ECO:0000256" key="5">
    <source>
        <dbReference type="ARBA" id="ARBA00023002"/>
    </source>
</evidence>
<dbReference type="Gene3D" id="2.40.30.10">
    <property type="entry name" value="Translation factors"/>
    <property type="match status" value="1"/>
</dbReference>
<keyword evidence="5" id="KW-0560">Oxidoreductase</keyword>
<dbReference type="PROSITE" id="PS51085">
    <property type="entry name" value="2FE2S_FER_2"/>
    <property type="match status" value="1"/>
</dbReference>
<dbReference type="InterPro" id="IPR036010">
    <property type="entry name" value="2Fe-2S_ferredoxin-like_sf"/>
</dbReference>
<keyword evidence="3" id="KW-0001">2Fe-2S</keyword>
<dbReference type="PRINTS" id="PR00409">
    <property type="entry name" value="PHDIOXRDTASE"/>
</dbReference>
<evidence type="ECO:0000313" key="10">
    <source>
        <dbReference type="EMBL" id="MFF3573804.1"/>
    </source>
</evidence>
<evidence type="ECO:0000256" key="7">
    <source>
        <dbReference type="ARBA" id="ARBA00023014"/>
    </source>
</evidence>
<proteinExistence type="predicted"/>
<dbReference type="CDD" id="cd06185">
    <property type="entry name" value="PDR_like"/>
    <property type="match status" value="1"/>
</dbReference>
<reference evidence="10 11" key="1">
    <citation type="submission" date="2024-10" db="EMBL/GenBank/DDBJ databases">
        <title>The Natural Products Discovery Center: Release of the First 8490 Sequenced Strains for Exploring Actinobacteria Biosynthetic Diversity.</title>
        <authorList>
            <person name="Kalkreuter E."/>
            <person name="Kautsar S.A."/>
            <person name="Yang D."/>
            <person name="Bader C.D."/>
            <person name="Teijaro C.N."/>
            <person name="Fluegel L."/>
            <person name="Davis C.M."/>
            <person name="Simpson J.R."/>
            <person name="Lauterbach L."/>
            <person name="Steele A.D."/>
            <person name="Gui C."/>
            <person name="Meng S."/>
            <person name="Li G."/>
            <person name="Viehrig K."/>
            <person name="Ye F."/>
            <person name="Su P."/>
            <person name="Kiefer A.F."/>
            <person name="Nichols A."/>
            <person name="Cepeda A.J."/>
            <person name="Yan W."/>
            <person name="Fan B."/>
            <person name="Jiang Y."/>
            <person name="Adhikari A."/>
            <person name="Zheng C.-J."/>
            <person name="Schuster L."/>
            <person name="Cowan T.M."/>
            <person name="Smanski M.J."/>
            <person name="Chevrette M.G."/>
            <person name="De Carvalho L.P.S."/>
            <person name="Shen B."/>
        </authorList>
    </citation>
    <scope>NUCLEOTIDE SEQUENCE [LARGE SCALE GENOMIC DNA]</scope>
    <source>
        <strain evidence="10 11">NPDC002593</strain>
    </source>
</reference>
<evidence type="ECO:0000256" key="4">
    <source>
        <dbReference type="ARBA" id="ARBA00022723"/>
    </source>
</evidence>
<dbReference type="Pfam" id="PF00111">
    <property type="entry name" value="Fer2"/>
    <property type="match status" value="1"/>
</dbReference>
<comment type="cofactor">
    <cofactor evidence="1">
        <name>FAD</name>
        <dbReference type="ChEBI" id="CHEBI:57692"/>
    </cofactor>
</comment>
<evidence type="ECO:0000313" key="11">
    <source>
        <dbReference type="Proteomes" id="UP001601992"/>
    </source>
</evidence>
<comment type="caution">
    <text evidence="10">The sequence shown here is derived from an EMBL/GenBank/DDBJ whole genome shotgun (WGS) entry which is preliminary data.</text>
</comment>
<dbReference type="InterPro" id="IPR012675">
    <property type="entry name" value="Beta-grasp_dom_sf"/>
</dbReference>
<accession>A0ABW6SC51</accession>
<evidence type="ECO:0000259" key="9">
    <source>
        <dbReference type="PROSITE" id="PS51384"/>
    </source>
</evidence>
<organism evidence="10 11">
    <name type="scientific">Nocardia jiangxiensis</name>
    <dbReference type="NCBI Taxonomy" id="282685"/>
    <lineage>
        <taxon>Bacteria</taxon>
        <taxon>Bacillati</taxon>
        <taxon>Actinomycetota</taxon>
        <taxon>Actinomycetes</taxon>
        <taxon>Mycobacteriales</taxon>
        <taxon>Nocardiaceae</taxon>
        <taxon>Nocardia</taxon>
    </lineage>
</organism>
<dbReference type="SUPFAM" id="SSF54292">
    <property type="entry name" value="2Fe-2S ferredoxin-like"/>
    <property type="match status" value="1"/>
</dbReference>
<dbReference type="InterPro" id="IPR050415">
    <property type="entry name" value="MRET"/>
</dbReference>
<dbReference type="InterPro" id="IPR017927">
    <property type="entry name" value="FAD-bd_FR_type"/>
</dbReference>
<sequence length="337" mass="36522">MTQTGPGGLAVRDDVFGDAPTTTLRIRQVRWEADDIISIELVAPEGDLLPEWEPGAHVDVFLDSGLIRQYSLCGDAGDRSYYRIAVLREREGRGGSAEIHRDVRAGGTMRIGKPRNLFRVPDAVGYLCVAGGVGVTPILSIVRDAHNRNIPVRLVYGGRSSSSMSFVEELQALLPSSAVGLVPQDQRGMIDLEHEIRALPAGWVVCACGPSGMLAALEGVCEQRRVRDRLVVERFSASDSVAAQLAGAENRAVTVHLEQSGTTVVVAPDESILDTVENMSPVLSSCREGYCGTCETRVIRGIPEHRDTVLTEEERESNEIMMICVSRAVGDELTLDL</sequence>
<dbReference type="PANTHER" id="PTHR47354">
    <property type="entry name" value="NADH OXIDOREDUCTASE HCR"/>
    <property type="match status" value="1"/>
</dbReference>
<dbReference type="RefSeq" id="WP_387406580.1">
    <property type="nucleotide sequence ID" value="NZ_JBIAQY010000021.1"/>
</dbReference>
<dbReference type="CDD" id="cd00207">
    <property type="entry name" value="fer2"/>
    <property type="match status" value="1"/>
</dbReference>
<dbReference type="InterPro" id="IPR001041">
    <property type="entry name" value="2Fe-2S_ferredoxin-type"/>
</dbReference>
<dbReference type="PROSITE" id="PS51384">
    <property type="entry name" value="FAD_FR"/>
    <property type="match status" value="1"/>
</dbReference>
<dbReference type="PROSITE" id="PS00197">
    <property type="entry name" value="2FE2S_FER_1"/>
    <property type="match status" value="1"/>
</dbReference>
<dbReference type="PANTHER" id="PTHR47354:SF1">
    <property type="entry name" value="CARNITINE MONOOXYGENASE REDUCTASE SUBUNIT"/>
    <property type="match status" value="1"/>
</dbReference>
<feature type="domain" description="2Fe-2S ferredoxin-type" evidence="8">
    <location>
        <begin position="251"/>
        <end position="337"/>
    </location>
</feature>
<name>A0ABW6SC51_9NOCA</name>
<keyword evidence="2" id="KW-0285">Flavoprotein</keyword>
<dbReference type="InterPro" id="IPR017938">
    <property type="entry name" value="Riboflavin_synthase-like_b-brl"/>
</dbReference>
<dbReference type="EMBL" id="JBIAQY010000021">
    <property type="protein sequence ID" value="MFF3573804.1"/>
    <property type="molecule type" value="Genomic_DNA"/>
</dbReference>
<evidence type="ECO:0000256" key="3">
    <source>
        <dbReference type="ARBA" id="ARBA00022714"/>
    </source>
</evidence>
<keyword evidence="6" id="KW-0408">Iron</keyword>